<keyword evidence="1" id="KW-1133">Transmembrane helix</keyword>
<feature type="transmembrane region" description="Helical" evidence="1">
    <location>
        <begin position="368"/>
        <end position="390"/>
    </location>
</feature>
<sequence>MLFLFPFLQNLIIFGENYSKMGHHGKLRSDKTCLNCGHQVEERFCPHCGQENIEPKQPFHYLFTHFFEDFTHYDGQFWGTLKNLLFNPGKLTTTYLKGERQKYVPPVKLYIFMSFITFLMVAFLPISVGSGHNEKDEELIQTQNHLRELSPIEATGIIVKENNIQKEDSIKIQMFLKTTKDSLIKKNIIQGDLDNWKDQRFLEGTHIKGANNIKQYDSIQAKNPMNFTTIERPIVKKAFELHEQGATYKDVLNGLIMTFFHSLPKALFLYLPLFALTLWLFHSKKKFWYFDHGVFTLHYFSFLLVEIAIVLLLSLIAKWFPFLSFFKIIASFFATIFSIYSCIYFFIAHYKVYRTHPITTGIAGISLFFINTILFTFLLMILILISFLMIH</sequence>
<keyword evidence="1" id="KW-0812">Transmembrane</keyword>
<proteinExistence type="predicted"/>
<evidence type="ECO:0008006" key="4">
    <source>
        <dbReference type="Google" id="ProtNLM"/>
    </source>
</evidence>
<reference evidence="2" key="2">
    <citation type="journal article" date="2015" name="Genome Biol. Evol.">
        <title>Complete Genome Sequence and Transcriptomic Analysis of the Novel Pathogen Elizabethkingia anophelis in Response to Oxidative Stress.</title>
        <authorList>
            <person name="Li Y."/>
            <person name="Liu Y."/>
            <person name="Chew S.C."/>
            <person name="Tay M."/>
            <person name="Salido M.M."/>
            <person name="Teo J."/>
            <person name="Lauro F.M."/>
            <person name="Givskov M."/>
            <person name="Yang L."/>
        </authorList>
    </citation>
    <scope>NUCLEOTIDE SEQUENCE</scope>
    <source>
        <strain evidence="2">NUHP1</strain>
    </source>
</reference>
<feature type="transmembrane region" description="Helical" evidence="1">
    <location>
        <begin position="293"/>
        <end position="316"/>
    </location>
</feature>
<protein>
    <recommendedName>
        <fullName evidence="4">DUF3667 domain-containing protein</fullName>
    </recommendedName>
</protein>
<organism evidence="2 3">
    <name type="scientific">Elizabethkingia anophelis NUHP1</name>
    <dbReference type="NCBI Taxonomy" id="1338011"/>
    <lineage>
        <taxon>Bacteria</taxon>
        <taxon>Pseudomonadati</taxon>
        <taxon>Bacteroidota</taxon>
        <taxon>Flavobacteriia</taxon>
        <taxon>Flavobacteriales</taxon>
        <taxon>Weeksellaceae</taxon>
        <taxon>Elizabethkingia</taxon>
    </lineage>
</organism>
<feature type="transmembrane region" description="Helical" evidence="1">
    <location>
        <begin position="322"/>
        <end position="347"/>
    </location>
</feature>
<dbReference type="eggNOG" id="COG1566">
    <property type="taxonomic scope" value="Bacteria"/>
</dbReference>
<evidence type="ECO:0000256" key="1">
    <source>
        <dbReference type="SAM" id="Phobius"/>
    </source>
</evidence>
<accession>A0A077E8Z9</accession>
<dbReference type="HOGENOM" id="CLU_046825_0_1_10"/>
<dbReference type="InterPro" id="IPR022134">
    <property type="entry name" value="DUF3667"/>
</dbReference>
<gene>
    <name evidence="2" type="ORF">BD94_0247</name>
</gene>
<dbReference type="Pfam" id="PF12412">
    <property type="entry name" value="DUF3667"/>
    <property type="match status" value="1"/>
</dbReference>
<feature type="transmembrane region" description="Helical" evidence="1">
    <location>
        <begin position="109"/>
        <end position="128"/>
    </location>
</feature>
<feature type="transmembrane region" description="Helical" evidence="1">
    <location>
        <begin position="262"/>
        <end position="281"/>
    </location>
</feature>
<dbReference type="AlphaFoldDB" id="A0A077E8Z9"/>
<reference evidence="2" key="1">
    <citation type="journal article" date="2013" name="Lancet">
        <title>First case of E anophelis outbreak in an intensive-care unit.</title>
        <authorList>
            <person name="Teo J."/>
            <person name="Tan S.Y."/>
            <person name="Tay M."/>
            <person name="Ding Y."/>
            <person name="Kjelleberg S."/>
            <person name="Givskov M."/>
            <person name="Lin R.T."/>
            <person name="Yang L."/>
        </authorList>
    </citation>
    <scope>NUCLEOTIDE SEQUENCE [LARGE SCALE GENOMIC DNA]</scope>
    <source>
        <strain evidence="2">NUHP1</strain>
    </source>
</reference>
<keyword evidence="1" id="KW-0472">Membrane</keyword>
<dbReference type="STRING" id="1338011.BD94_0247"/>
<evidence type="ECO:0000313" key="3">
    <source>
        <dbReference type="Proteomes" id="UP000028933"/>
    </source>
</evidence>
<dbReference type="Proteomes" id="UP000028933">
    <property type="component" value="Chromosome"/>
</dbReference>
<dbReference type="KEGG" id="eao:BD94_0247"/>
<dbReference type="EMBL" id="CP007547">
    <property type="protein sequence ID" value="AIL44022.1"/>
    <property type="molecule type" value="Genomic_DNA"/>
</dbReference>
<evidence type="ECO:0000313" key="2">
    <source>
        <dbReference type="EMBL" id="AIL44022.1"/>
    </source>
</evidence>
<name>A0A077E8Z9_9FLAO</name>